<feature type="chain" id="PRO_5013394878" evidence="1">
    <location>
        <begin position="22"/>
        <end position="262"/>
    </location>
</feature>
<organism evidence="2 3">
    <name type="scientific">Deinococcus indicus</name>
    <dbReference type="NCBI Taxonomy" id="223556"/>
    <lineage>
        <taxon>Bacteria</taxon>
        <taxon>Thermotogati</taxon>
        <taxon>Deinococcota</taxon>
        <taxon>Deinococci</taxon>
        <taxon>Deinococcales</taxon>
        <taxon>Deinococcaceae</taxon>
        <taxon>Deinococcus</taxon>
    </lineage>
</organism>
<evidence type="ECO:0000313" key="2">
    <source>
        <dbReference type="EMBL" id="OWL98825.1"/>
    </source>
</evidence>
<keyword evidence="3" id="KW-1185">Reference proteome</keyword>
<reference evidence="2 3" key="1">
    <citation type="submission" date="2017-05" db="EMBL/GenBank/DDBJ databases">
        <title>De novo genome assembly of Deniococcus indicus strain DR1.</title>
        <authorList>
            <person name="Chauhan D."/>
            <person name="Yennamalli R.M."/>
            <person name="Priyadarshini R."/>
        </authorList>
    </citation>
    <scope>NUCLEOTIDE SEQUENCE [LARGE SCALE GENOMIC DNA]</scope>
    <source>
        <strain evidence="2 3">DR1</strain>
    </source>
</reference>
<name>A0A246BT28_9DEIO</name>
<dbReference type="EMBL" id="NHMK01000004">
    <property type="protein sequence ID" value="OWL98825.1"/>
    <property type="molecule type" value="Genomic_DNA"/>
</dbReference>
<dbReference type="AlphaFoldDB" id="A0A246BT28"/>
<dbReference type="Proteomes" id="UP000197208">
    <property type="component" value="Unassembled WGS sequence"/>
</dbReference>
<keyword evidence="1" id="KW-0732">Signal</keyword>
<dbReference type="RefSeq" id="WP_088246746.1">
    <property type="nucleotide sequence ID" value="NZ_BNAM01000027.1"/>
</dbReference>
<dbReference type="OrthoDB" id="71318at2"/>
<evidence type="ECO:0000256" key="1">
    <source>
        <dbReference type="SAM" id="SignalP"/>
    </source>
</evidence>
<accession>A0A246BT28</accession>
<feature type="signal peptide" evidence="1">
    <location>
        <begin position="1"/>
        <end position="21"/>
    </location>
</feature>
<evidence type="ECO:0000313" key="3">
    <source>
        <dbReference type="Proteomes" id="UP000197208"/>
    </source>
</evidence>
<gene>
    <name evidence="2" type="ORF">CBQ26_00980</name>
</gene>
<proteinExistence type="predicted"/>
<comment type="caution">
    <text evidence="2">The sequence shown here is derived from an EMBL/GenBank/DDBJ whole genome shotgun (WGS) entry which is preliminary data.</text>
</comment>
<sequence>MTPFRLLGGLLLSLVLSTGDAQTVADVQKLPLVHDPLVKMPSAALSATDQQAVTTLARTLNARPEVQDLKRKWPYSQGVSLKTVLFTISAPFRSGTLERLTVFSVSEAEPPVLLFVLSGAKGLTADLVEPATDAEFCRVGQGYSLRDMDQNGLRELAFTLDCTPGEMMLTDLYLFRYGPGRWVFWQAFPVSSSYGGGWEGHEQSIKIHVRKGKSPQFYGLLDRREWAGPPEFVSRTDPTRTVGVIKYAPTSLNEAWRVRHLF</sequence>
<protein>
    <submittedName>
        <fullName evidence="2">Uncharacterized protein</fullName>
    </submittedName>
</protein>